<proteinExistence type="predicted"/>
<dbReference type="EMBL" id="JAEPRD010000019">
    <property type="protein sequence ID" value="KAG2208532.1"/>
    <property type="molecule type" value="Genomic_DNA"/>
</dbReference>
<gene>
    <name evidence="1" type="ORF">INT47_010228</name>
</gene>
<organism evidence="1 2">
    <name type="scientific">Mucor saturninus</name>
    <dbReference type="NCBI Taxonomy" id="64648"/>
    <lineage>
        <taxon>Eukaryota</taxon>
        <taxon>Fungi</taxon>
        <taxon>Fungi incertae sedis</taxon>
        <taxon>Mucoromycota</taxon>
        <taxon>Mucoromycotina</taxon>
        <taxon>Mucoromycetes</taxon>
        <taxon>Mucorales</taxon>
        <taxon>Mucorineae</taxon>
        <taxon>Mucoraceae</taxon>
        <taxon>Mucor</taxon>
    </lineage>
</organism>
<dbReference type="Gene3D" id="3.40.50.1820">
    <property type="entry name" value="alpha/beta hydrolase"/>
    <property type="match status" value="1"/>
</dbReference>
<dbReference type="Pfam" id="PF08538">
    <property type="entry name" value="DUF1749"/>
    <property type="match status" value="1"/>
</dbReference>
<evidence type="ECO:0000313" key="1">
    <source>
        <dbReference type="EMBL" id="KAG2208532.1"/>
    </source>
</evidence>
<evidence type="ECO:0000313" key="2">
    <source>
        <dbReference type="Proteomes" id="UP000603453"/>
    </source>
</evidence>
<dbReference type="SUPFAM" id="SSF53474">
    <property type="entry name" value="alpha/beta-Hydrolases"/>
    <property type="match status" value="1"/>
</dbReference>
<accession>A0A8H7RCN5</accession>
<dbReference type="InterPro" id="IPR029058">
    <property type="entry name" value="AB_hydrolase_fold"/>
</dbReference>
<dbReference type="OrthoDB" id="10034502at2759"/>
<dbReference type="AlphaFoldDB" id="A0A8H7RCN5"/>
<evidence type="ECO:0008006" key="3">
    <source>
        <dbReference type="Google" id="ProtNLM"/>
    </source>
</evidence>
<dbReference type="PANTHER" id="PTHR31591:SF1">
    <property type="entry name" value="UPF0613 PROTEIN PB24D3.06C"/>
    <property type="match status" value="1"/>
</dbReference>
<keyword evidence="2" id="KW-1185">Reference proteome</keyword>
<dbReference type="InterPro" id="IPR013744">
    <property type="entry name" value="SidJ"/>
</dbReference>
<sequence length="323" mass="36154">MKFSGELFTYDEEKRLTAFETGPIHSTETIVFIGGLNDGFNAVPYLLPLVQKVSSLNWSLVQVQLSSSFGGYGTTNLQRDTEELDSLVTFLRDKRGKSKIVFLGHSTGSQDCYWHNKNGKSSIAGYILQAPVSDREYFNASSPEIHKYLDLSINLRNEGKGNELLPKDAFWNPISADRFFSLCAKGGDDDVFSTDLTLGEIQSLYEGVNKPICWVYSDQDEYYASAQDKHEVMNRFKSICPAIKVTAIVPHAGSSGRKLNQNKLLSRSAKLRFNPLESKCKICKTKVHQDKAHYCQDCAYKKGICAMCGKQVLDTSSYKQTAK</sequence>
<comment type="caution">
    <text evidence="1">The sequence shown here is derived from an EMBL/GenBank/DDBJ whole genome shotgun (WGS) entry which is preliminary data.</text>
</comment>
<protein>
    <recommendedName>
        <fullName evidence="3">Cysteine-rich interactor of PDZ three</fullName>
    </recommendedName>
</protein>
<name>A0A8H7RCN5_9FUNG</name>
<dbReference type="Proteomes" id="UP000603453">
    <property type="component" value="Unassembled WGS sequence"/>
</dbReference>
<dbReference type="PANTHER" id="PTHR31591">
    <property type="entry name" value="UPF0613 PROTEIN PB24D3.06C"/>
    <property type="match status" value="1"/>
</dbReference>
<dbReference type="Pfam" id="PF10235">
    <property type="entry name" value="Cript"/>
    <property type="match status" value="1"/>
</dbReference>
<reference evidence="1" key="1">
    <citation type="submission" date="2020-12" db="EMBL/GenBank/DDBJ databases">
        <title>Metabolic potential, ecology and presence of endohyphal bacteria is reflected in genomic diversity of Mucoromycotina.</title>
        <authorList>
            <person name="Muszewska A."/>
            <person name="Okrasinska A."/>
            <person name="Steczkiewicz K."/>
            <person name="Drgas O."/>
            <person name="Orlowska M."/>
            <person name="Perlinska-Lenart U."/>
            <person name="Aleksandrzak-Piekarczyk T."/>
            <person name="Szatraj K."/>
            <person name="Zielenkiewicz U."/>
            <person name="Pilsyk S."/>
            <person name="Malc E."/>
            <person name="Mieczkowski P."/>
            <person name="Kruszewska J.S."/>
            <person name="Biernat P."/>
            <person name="Pawlowska J."/>
        </authorList>
    </citation>
    <scope>NUCLEOTIDE SEQUENCE</scope>
    <source>
        <strain evidence="1">WA0000017839</strain>
    </source>
</reference>
<dbReference type="InterPro" id="IPR019367">
    <property type="entry name" value="PDZ-binding_CRIPT"/>
</dbReference>